<organism evidence="2 3">
    <name type="scientific">Limibacillus halophilus</name>
    <dbReference type="NCBI Taxonomy" id="1579333"/>
    <lineage>
        <taxon>Bacteria</taxon>
        <taxon>Pseudomonadati</taxon>
        <taxon>Pseudomonadota</taxon>
        <taxon>Alphaproteobacteria</taxon>
        <taxon>Rhodospirillales</taxon>
        <taxon>Rhodovibrionaceae</taxon>
        <taxon>Limibacillus</taxon>
    </lineage>
</organism>
<accession>A0A839SQL1</accession>
<proteinExistence type="predicted"/>
<protein>
    <submittedName>
        <fullName evidence="2">Heat shock protein HslJ</fullName>
    </submittedName>
</protein>
<evidence type="ECO:0000313" key="2">
    <source>
        <dbReference type="EMBL" id="MBB3064114.1"/>
    </source>
</evidence>
<reference evidence="2 3" key="1">
    <citation type="submission" date="2020-08" db="EMBL/GenBank/DDBJ databases">
        <title>Genomic Encyclopedia of Type Strains, Phase III (KMG-III): the genomes of soil and plant-associated and newly described type strains.</title>
        <authorList>
            <person name="Whitman W."/>
        </authorList>
    </citation>
    <scope>NUCLEOTIDE SEQUENCE [LARGE SCALE GENOMIC DNA]</scope>
    <source>
        <strain evidence="2 3">CECT 8803</strain>
    </source>
</reference>
<evidence type="ECO:0000259" key="1">
    <source>
        <dbReference type="Pfam" id="PF03724"/>
    </source>
</evidence>
<keyword evidence="3" id="KW-1185">Reference proteome</keyword>
<dbReference type="EMBL" id="JACHXA010000001">
    <property type="protein sequence ID" value="MBB3064114.1"/>
    <property type="molecule type" value="Genomic_DNA"/>
</dbReference>
<dbReference type="RefSeq" id="WP_183414927.1">
    <property type="nucleotide sequence ID" value="NZ_JACHXA010000001.1"/>
</dbReference>
<name>A0A839SQL1_9PROT</name>
<dbReference type="AlphaFoldDB" id="A0A839SQL1"/>
<dbReference type="Gene3D" id="2.40.128.270">
    <property type="match status" value="1"/>
</dbReference>
<keyword evidence="2" id="KW-0346">Stress response</keyword>
<gene>
    <name evidence="2" type="ORF">FHR98_000379</name>
</gene>
<comment type="caution">
    <text evidence="2">The sequence shown here is derived from an EMBL/GenBank/DDBJ whole genome shotgun (WGS) entry which is preliminary data.</text>
</comment>
<dbReference type="InterPro" id="IPR005184">
    <property type="entry name" value="DUF306_Meta_HslJ"/>
</dbReference>
<dbReference type="InterPro" id="IPR038670">
    <property type="entry name" value="HslJ-like_sf"/>
</dbReference>
<feature type="domain" description="DUF306" evidence="1">
    <location>
        <begin position="71"/>
        <end position="164"/>
    </location>
</feature>
<sequence length="199" mass="21107">MPPTWITAASRSLQLLFALRSASHGCRLMLALPLVAVLSGNIASNALAGGDPFEPFLGAWRMAVQPNANSAQGETAANEEPWLQLDTEGAIHGWTGCNRVTGKLRRTHDGMLTAAPLATTRMACFAREGTSEKEFLAALGKMRDLRRVDGRLELLDGAGRVLLAMEPSQVGQANAGTGKNKPFPGRLKCQSCGVPTADP</sequence>
<dbReference type="Pfam" id="PF03724">
    <property type="entry name" value="META"/>
    <property type="match status" value="1"/>
</dbReference>
<evidence type="ECO:0000313" key="3">
    <source>
        <dbReference type="Proteomes" id="UP000581135"/>
    </source>
</evidence>
<dbReference type="Proteomes" id="UP000581135">
    <property type="component" value="Unassembled WGS sequence"/>
</dbReference>